<dbReference type="AlphaFoldDB" id="A0A177CBE5"/>
<feature type="region of interest" description="Disordered" evidence="1">
    <location>
        <begin position="335"/>
        <end position="359"/>
    </location>
</feature>
<accession>A0A177CBE5</accession>
<feature type="region of interest" description="Disordered" evidence="1">
    <location>
        <begin position="251"/>
        <end position="295"/>
    </location>
</feature>
<protein>
    <submittedName>
        <fullName evidence="2">Uncharacterized protein</fullName>
    </submittedName>
</protein>
<dbReference type="GeneID" id="28771012"/>
<keyword evidence="3" id="KW-1185">Reference proteome</keyword>
<evidence type="ECO:0000313" key="2">
    <source>
        <dbReference type="EMBL" id="OAG05013.1"/>
    </source>
</evidence>
<dbReference type="RefSeq" id="XP_018035378.1">
    <property type="nucleotide sequence ID" value="XM_018187526.1"/>
</dbReference>
<dbReference type="OrthoDB" id="10611146at2759"/>
<sequence>MQQGYQGLVAQATTAAHCSTHTDDPTTPCCRPATTCPCRPPCDGCSAHAGVEAASPLQHARCIAALELQLMALFSVYMYPRCSLARGRRRRSFHPRHAGSFSWEVAATAMAHDAFHSSQTCALADRRVVCAAVPRKAAARACSRPVETRQPATLQHQHAFERLQNPSQTQRGATHFVLVQNNHDDLVPARPSVYISPIGALRRLAHKTPLRLAPGREHPPASPERLSPSALGAASVSLMRRFCCSATNVCQPPEGRQEHQPAGRRCPPPPDRRSGRLHSTTRTPTATHRRGQRPCGRIAQLPADQAQRTLLARATEAMPRLVCTAFGARLYKGHAGVARSSRERRRRPACHAALRQSRR</sequence>
<reference evidence="2 3" key="1">
    <citation type="submission" date="2016-05" db="EMBL/GenBank/DDBJ databases">
        <title>Comparative analysis of secretome profiles of manganese(II)-oxidizing ascomycete fungi.</title>
        <authorList>
            <consortium name="DOE Joint Genome Institute"/>
            <person name="Zeiner C.A."/>
            <person name="Purvine S.O."/>
            <person name="Zink E.M."/>
            <person name="Wu S."/>
            <person name="Pasa-Tolic L."/>
            <person name="Chaput D.L."/>
            <person name="Haridas S."/>
            <person name="Grigoriev I.V."/>
            <person name="Santelli C.M."/>
            <person name="Hansel C.M."/>
        </authorList>
    </citation>
    <scope>NUCLEOTIDE SEQUENCE [LARGE SCALE GENOMIC DNA]</scope>
    <source>
        <strain evidence="2 3">AP3s5-JAC2a</strain>
    </source>
</reference>
<evidence type="ECO:0000313" key="3">
    <source>
        <dbReference type="Proteomes" id="UP000077069"/>
    </source>
</evidence>
<dbReference type="Proteomes" id="UP000077069">
    <property type="component" value="Unassembled WGS sequence"/>
</dbReference>
<dbReference type="InParanoid" id="A0A177CBE5"/>
<name>A0A177CBE5_9PLEO</name>
<feature type="compositionally biased region" description="Polar residues" evidence="1">
    <location>
        <begin position="277"/>
        <end position="286"/>
    </location>
</feature>
<evidence type="ECO:0000256" key="1">
    <source>
        <dbReference type="SAM" id="MobiDB-lite"/>
    </source>
</evidence>
<gene>
    <name evidence="2" type="ORF">CC84DRAFT_817148</name>
</gene>
<dbReference type="EMBL" id="KV441553">
    <property type="protein sequence ID" value="OAG05013.1"/>
    <property type="molecule type" value="Genomic_DNA"/>
</dbReference>
<organism evidence="2 3">
    <name type="scientific">Paraphaeosphaeria sporulosa</name>
    <dbReference type="NCBI Taxonomy" id="1460663"/>
    <lineage>
        <taxon>Eukaryota</taxon>
        <taxon>Fungi</taxon>
        <taxon>Dikarya</taxon>
        <taxon>Ascomycota</taxon>
        <taxon>Pezizomycotina</taxon>
        <taxon>Dothideomycetes</taxon>
        <taxon>Pleosporomycetidae</taxon>
        <taxon>Pleosporales</taxon>
        <taxon>Massarineae</taxon>
        <taxon>Didymosphaeriaceae</taxon>
        <taxon>Paraphaeosphaeria</taxon>
    </lineage>
</organism>
<proteinExistence type="predicted"/>